<dbReference type="InterPro" id="IPR002347">
    <property type="entry name" value="SDR_fam"/>
</dbReference>
<dbReference type="RefSeq" id="WP_054342274.1">
    <property type="nucleotide sequence ID" value="NZ_FTOE01000015.1"/>
</dbReference>
<evidence type="ECO:0000313" key="9">
    <source>
        <dbReference type="Proteomes" id="UP000185999"/>
    </source>
</evidence>
<gene>
    <name evidence="8" type="ORF">SAMN05421760_11576</name>
</gene>
<dbReference type="Gene3D" id="3.40.50.720">
    <property type="entry name" value="NAD(P)-binding Rossmann-like Domain"/>
    <property type="match status" value="1"/>
</dbReference>
<comment type="pathway">
    <text evidence="1">Organosulfur degradation.</text>
</comment>
<sequence>MNTGMLKDKKVWITGASSGIGEATARRLACEGVSLVLSARRVDRLESLAQTLRSQGVDVMVEPVDVSDRQAMAVVGEKLKAAGGVDILINNAGTMPISPILAGRVDEWDQMIDVNIKGVLYAIHAVYSGMVERKNGHIVNISSIAARQTYPSAGVYAGTKHAVRAISDTLRKEAIRYGIRVTDIQPGAVATELPDSIQHDKIREAVKANMYAEGSEILKPEDIANAIYYAITQPAYIDVSELHIRPVIQES</sequence>
<evidence type="ECO:0000256" key="3">
    <source>
        <dbReference type="ARBA" id="ARBA00023002"/>
    </source>
</evidence>
<evidence type="ECO:0000256" key="6">
    <source>
        <dbReference type="ARBA" id="ARBA00066933"/>
    </source>
</evidence>
<evidence type="ECO:0000313" key="8">
    <source>
        <dbReference type="EMBL" id="SIT10830.1"/>
    </source>
</evidence>
<dbReference type="EMBL" id="FTOE01000015">
    <property type="protein sequence ID" value="SIT10830.1"/>
    <property type="molecule type" value="Genomic_DNA"/>
</dbReference>
<dbReference type="PRINTS" id="PR00080">
    <property type="entry name" value="SDRFAMILY"/>
</dbReference>
<dbReference type="FunFam" id="3.40.50.720:FF:000047">
    <property type="entry name" value="NADP-dependent L-serine/L-allo-threonine dehydrogenase"/>
    <property type="match status" value="1"/>
</dbReference>
<dbReference type="EC" id="1.1.1.313" evidence="6"/>
<dbReference type="Proteomes" id="UP000185999">
    <property type="component" value="Unassembled WGS sequence"/>
</dbReference>
<proteinExistence type="inferred from homology"/>
<accession>A0A1N7PK19</accession>
<evidence type="ECO:0000256" key="1">
    <source>
        <dbReference type="ARBA" id="ARBA00005177"/>
    </source>
</evidence>
<keyword evidence="9" id="KW-1185">Reference proteome</keyword>
<reference evidence="9" key="1">
    <citation type="submission" date="2017-01" db="EMBL/GenBank/DDBJ databases">
        <authorList>
            <person name="Varghese N."/>
            <person name="Submissions S."/>
        </authorList>
    </citation>
    <scope>NUCLEOTIDE SEQUENCE [LARGE SCALE GENOMIC DNA]</scope>
    <source>
        <strain evidence="9">DSM 22306</strain>
    </source>
</reference>
<dbReference type="OrthoDB" id="9810734at2"/>
<protein>
    <recommendedName>
        <fullName evidence="6">sulfoacetaldehyde reductase (NADPH)</fullName>
        <ecNumber evidence="6">1.1.1.313</ecNumber>
    </recommendedName>
</protein>
<dbReference type="Pfam" id="PF00106">
    <property type="entry name" value="adh_short"/>
    <property type="match status" value="1"/>
</dbReference>
<dbReference type="InterPro" id="IPR036291">
    <property type="entry name" value="NAD(P)-bd_dom_sf"/>
</dbReference>
<dbReference type="SUPFAM" id="SSF51735">
    <property type="entry name" value="NAD(P)-binding Rossmann-fold domains"/>
    <property type="match status" value="1"/>
</dbReference>
<comment type="catalytic activity">
    <reaction evidence="4">
        <text>2-hydroxyethane-1-sulfonate + NADP(+) = sulfoacetaldehyde + NADPH + H(+)</text>
        <dbReference type="Rhea" id="RHEA:29591"/>
        <dbReference type="ChEBI" id="CHEBI:15378"/>
        <dbReference type="ChEBI" id="CHEBI:57783"/>
        <dbReference type="ChEBI" id="CHEBI:58246"/>
        <dbReference type="ChEBI" id="CHEBI:58349"/>
        <dbReference type="ChEBI" id="CHEBI:61904"/>
        <dbReference type="EC" id="1.1.1.313"/>
    </reaction>
</comment>
<dbReference type="AlphaFoldDB" id="A0A1N7PK19"/>
<keyword evidence="3" id="KW-0560">Oxidoreductase</keyword>
<dbReference type="PANTHER" id="PTHR43115">
    <property type="entry name" value="DEHYDROGENASE/REDUCTASE SDR FAMILY MEMBER 11"/>
    <property type="match status" value="1"/>
</dbReference>
<dbReference type="PROSITE" id="PS00061">
    <property type="entry name" value="ADH_SHORT"/>
    <property type="match status" value="1"/>
</dbReference>
<dbReference type="GO" id="GO:0016616">
    <property type="term" value="F:oxidoreductase activity, acting on the CH-OH group of donors, NAD or NADP as acceptor"/>
    <property type="evidence" value="ECO:0007669"/>
    <property type="project" value="UniProtKB-ARBA"/>
</dbReference>
<dbReference type="STRING" id="619304.SAMN05421760_11576"/>
<dbReference type="PRINTS" id="PR00081">
    <property type="entry name" value="GDHRDH"/>
</dbReference>
<organism evidence="8 9">
    <name type="scientific">Neptunomonas antarctica</name>
    <dbReference type="NCBI Taxonomy" id="619304"/>
    <lineage>
        <taxon>Bacteria</taxon>
        <taxon>Pseudomonadati</taxon>
        <taxon>Pseudomonadota</taxon>
        <taxon>Gammaproteobacteria</taxon>
        <taxon>Oceanospirillales</taxon>
        <taxon>Oceanospirillaceae</taxon>
        <taxon>Neptunomonas</taxon>
    </lineage>
</organism>
<dbReference type="InterPro" id="IPR020904">
    <property type="entry name" value="Sc_DH/Rdtase_CS"/>
</dbReference>
<evidence type="ECO:0000256" key="5">
    <source>
        <dbReference type="ARBA" id="ARBA00063095"/>
    </source>
</evidence>
<evidence type="ECO:0000256" key="4">
    <source>
        <dbReference type="ARBA" id="ARBA00052263"/>
    </source>
</evidence>
<comment type="similarity">
    <text evidence="2 7">Belongs to the short-chain dehydrogenases/reductases (SDR) family.</text>
</comment>
<comment type="subunit">
    <text evidence="5">Homodimer and heterotetramer.</text>
</comment>
<evidence type="ECO:0000256" key="7">
    <source>
        <dbReference type="RuleBase" id="RU000363"/>
    </source>
</evidence>
<name>A0A1N7PK19_9GAMM</name>
<evidence type="ECO:0000256" key="2">
    <source>
        <dbReference type="ARBA" id="ARBA00006484"/>
    </source>
</evidence>
<dbReference type="PANTHER" id="PTHR43115:SF4">
    <property type="entry name" value="DEHYDROGENASE_REDUCTASE SDR FAMILY MEMBER 11"/>
    <property type="match status" value="1"/>
</dbReference>